<evidence type="ECO:0000313" key="2">
    <source>
        <dbReference type="EMBL" id="CAA9994872.1"/>
    </source>
</evidence>
<dbReference type="EMBL" id="CADCXU010002750">
    <property type="protein sequence ID" value="CAA9994872.1"/>
    <property type="molecule type" value="Genomic_DNA"/>
</dbReference>
<keyword evidence="3" id="KW-1185">Reference proteome</keyword>
<accession>A0A6H5G021</accession>
<feature type="region of interest" description="Disordered" evidence="1">
    <location>
        <begin position="33"/>
        <end position="52"/>
    </location>
</feature>
<organism evidence="2 3">
    <name type="scientific">Nesidiocoris tenuis</name>
    <dbReference type="NCBI Taxonomy" id="355587"/>
    <lineage>
        <taxon>Eukaryota</taxon>
        <taxon>Metazoa</taxon>
        <taxon>Ecdysozoa</taxon>
        <taxon>Arthropoda</taxon>
        <taxon>Hexapoda</taxon>
        <taxon>Insecta</taxon>
        <taxon>Pterygota</taxon>
        <taxon>Neoptera</taxon>
        <taxon>Paraneoptera</taxon>
        <taxon>Hemiptera</taxon>
        <taxon>Heteroptera</taxon>
        <taxon>Panheteroptera</taxon>
        <taxon>Cimicomorpha</taxon>
        <taxon>Miridae</taxon>
        <taxon>Dicyphina</taxon>
        <taxon>Nesidiocoris</taxon>
    </lineage>
</organism>
<reference evidence="2 3" key="1">
    <citation type="submission" date="2020-02" db="EMBL/GenBank/DDBJ databases">
        <authorList>
            <person name="Ferguson B K."/>
        </authorList>
    </citation>
    <scope>NUCLEOTIDE SEQUENCE [LARGE SCALE GENOMIC DNA]</scope>
</reference>
<dbReference type="Proteomes" id="UP000479000">
    <property type="component" value="Unassembled WGS sequence"/>
</dbReference>
<proteinExistence type="predicted"/>
<feature type="compositionally biased region" description="Basic and acidic residues" evidence="1">
    <location>
        <begin position="33"/>
        <end position="43"/>
    </location>
</feature>
<gene>
    <name evidence="2" type="ORF">NTEN_LOCUS1688</name>
</gene>
<sequence>MECYIWEKYGSESAEKDGIADHSLRTIVNGQETRGHLGDHVPPEESTGDGTLLFGIPIDCLNEN</sequence>
<evidence type="ECO:0000256" key="1">
    <source>
        <dbReference type="SAM" id="MobiDB-lite"/>
    </source>
</evidence>
<protein>
    <submittedName>
        <fullName evidence="2">Uncharacterized protein</fullName>
    </submittedName>
</protein>
<evidence type="ECO:0000313" key="3">
    <source>
        <dbReference type="Proteomes" id="UP000479000"/>
    </source>
</evidence>
<dbReference type="AlphaFoldDB" id="A0A6H5G021"/>
<name>A0A6H5G021_9HEMI</name>